<keyword evidence="7" id="KW-0963">Cytoplasm</keyword>
<dbReference type="InterPro" id="IPR018316">
    <property type="entry name" value="Tubulin/FtsZ_2-layer-sand-dom"/>
</dbReference>
<feature type="region of interest" description="Disordered" evidence="10">
    <location>
        <begin position="1"/>
        <end position="23"/>
    </location>
</feature>
<dbReference type="HAMAP" id="MF_00909">
    <property type="entry name" value="FtsZ"/>
    <property type="match status" value="1"/>
</dbReference>
<feature type="compositionally biased region" description="Basic and acidic residues" evidence="10">
    <location>
        <begin position="497"/>
        <end position="536"/>
    </location>
</feature>
<comment type="similarity">
    <text evidence="1 7 9">Belongs to the FtsZ family.</text>
</comment>
<dbReference type="SMART" id="SM00865">
    <property type="entry name" value="Tubulin_C"/>
    <property type="match status" value="1"/>
</dbReference>
<evidence type="ECO:0000259" key="12">
    <source>
        <dbReference type="SMART" id="SM00865"/>
    </source>
</evidence>
<evidence type="ECO:0000313" key="13">
    <source>
        <dbReference type="EMBL" id="AZA13945.1"/>
    </source>
</evidence>
<feature type="region of interest" description="Disordered" evidence="10">
    <location>
        <begin position="71"/>
        <end position="96"/>
    </location>
</feature>
<evidence type="ECO:0000256" key="8">
    <source>
        <dbReference type="NCBIfam" id="TIGR00065"/>
    </source>
</evidence>
<dbReference type="InterPro" id="IPR036525">
    <property type="entry name" value="Tubulin/FtsZ_GTPase_sf"/>
</dbReference>
<evidence type="ECO:0000256" key="9">
    <source>
        <dbReference type="RuleBase" id="RU000631"/>
    </source>
</evidence>
<dbReference type="PROSITE" id="PS01135">
    <property type="entry name" value="FTSZ_2"/>
    <property type="match status" value="1"/>
</dbReference>
<organism evidence="13 14">
    <name type="scientific">Corynebacterium choanae</name>
    <dbReference type="NCBI Taxonomy" id="1862358"/>
    <lineage>
        <taxon>Bacteria</taxon>
        <taxon>Bacillati</taxon>
        <taxon>Actinomycetota</taxon>
        <taxon>Actinomycetes</taxon>
        <taxon>Mycobacteriales</taxon>
        <taxon>Corynebacteriaceae</taxon>
        <taxon>Corynebacterium</taxon>
    </lineage>
</organism>
<dbReference type="InterPro" id="IPR003008">
    <property type="entry name" value="Tubulin_FtsZ_GTPase"/>
</dbReference>
<comment type="subunit">
    <text evidence="7">Homodimer. Polymerizes to form a dynamic ring structure in a strictly GTP-dependent manner. Interacts directly with several other division proteins.</text>
</comment>
<dbReference type="Gene3D" id="3.30.1330.20">
    <property type="entry name" value="Tubulin/FtsZ, C-terminal domain"/>
    <property type="match status" value="1"/>
</dbReference>
<dbReference type="InterPro" id="IPR024757">
    <property type="entry name" value="FtsZ_C"/>
</dbReference>
<keyword evidence="6 7" id="KW-0131">Cell cycle</keyword>
<dbReference type="PANTHER" id="PTHR30314:SF3">
    <property type="entry name" value="MITOCHONDRIAL DIVISION PROTEIN FSZA"/>
    <property type="match status" value="1"/>
</dbReference>
<dbReference type="InterPro" id="IPR000158">
    <property type="entry name" value="Cell_div_FtsZ"/>
</dbReference>
<dbReference type="GO" id="GO:0043093">
    <property type="term" value="P:FtsZ-dependent cytokinesis"/>
    <property type="evidence" value="ECO:0007669"/>
    <property type="project" value="UniProtKB-UniRule"/>
</dbReference>
<feature type="binding site" evidence="7">
    <location>
        <position position="264"/>
    </location>
    <ligand>
        <name>GTP</name>
        <dbReference type="ChEBI" id="CHEBI:37565"/>
    </ligand>
</feature>
<dbReference type="GO" id="GO:0000917">
    <property type="term" value="P:division septum assembly"/>
    <property type="evidence" value="ECO:0007669"/>
    <property type="project" value="UniProtKB-KW"/>
</dbReference>
<feature type="domain" description="Tubulin/FtsZ GTPase" evidence="11">
    <location>
        <begin position="134"/>
        <end position="326"/>
    </location>
</feature>
<feature type="binding site" evidence="7">
    <location>
        <begin position="142"/>
        <end position="146"/>
    </location>
    <ligand>
        <name>GTP</name>
        <dbReference type="ChEBI" id="CHEBI:37565"/>
    </ligand>
</feature>
<dbReference type="PRINTS" id="PR00423">
    <property type="entry name" value="CELLDVISFTSZ"/>
</dbReference>
<dbReference type="InterPro" id="IPR008280">
    <property type="entry name" value="Tub_FtsZ_C"/>
</dbReference>
<dbReference type="Gene3D" id="3.40.50.1440">
    <property type="entry name" value="Tubulin/FtsZ, GTPase domain"/>
    <property type="match status" value="1"/>
</dbReference>
<evidence type="ECO:0000256" key="7">
    <source>
        <dbReference type="HAMAP-Rule" id="MF_00909"/>
    </source>
</evidence>
<protein>
    <recommendedName>
        <fullName evidence="7 8">Cell division protein FtsZ</fullName>
    </recommendedName>
</protein>
<evidence type="ECO:0000256" key="2">
    <source>
        <dbReference type="ARBA" id="ARBA00022618"/>
    </source>
</evidence>
<dbReference type="GO" id="GO:0032153">
    <property type="term" value="C:cell division site"/>
    <property type="evidence" value="ECO:0007669"/>
    <property type="project" value="UniProtKB-UniRule"/>
</dbReference>
<dbReference type="InterPro" id="IPR045061">
    <property type="entry name" value="FtsZ/CetZ"/>
</dbReference>
<evidence type="ECO:0000256" key="1">
    <source>
        <dbReference type="ARBA" id="ARBA00009690"/>
    </source>
</evidence>
<dbReference type="SMART" id="SM00864">
    <property type="entry name" value="Tubulin"/>
    <property type="match status" value="1"/>
</dbReference>
<feature type="compositionally biased region" description="Low complexity" evidence="10">
    <location>
        <begin position="455"/>
        <end position="472"/>
    </location>
</feature>
<keyword evidence="14" id="KW-1185">Reference proteome</keyword>
<accession>A0A3G6J759</accession>
<dbReference type="Proteomes" id="UP000269019">
    <property type="component" value="Chromosome"/>
</dbReference>
<feature type="binding site" evidence="7">
    <location>
        <begin position="229"/>
        <end position="231"/>
    </location>
    <ligand>
        <name>GTP</name>
        <dbReference type="ChEBI" id="CHEBI:37565"/>
    </ligand>
</feature>
<dbReference type="GO" id="GO:0005525">
    <property type="term" value="F:GTP binding"/>
    <property type="evidence" value="ECO:0007669"/>
    <property type="project" value="UniProtKB-UniRule"/>
</dbReference>
<evidence type="ECO:0000256" key="6">
    <source>
        <dbReference type="ARBA" id="ARBA00023306"/>
    </source>
</evidence>
<evidence type="ECO:0000259" key="11">
    <source>
        <dbReference type="SMART" id="SM00864"/>
    </source>
</evidence>
<evidence type="ECO:0000313" key="14">
    <source>
        <dbReference type="Proteomes" id="UP000269019"/>
    </source>
</evidence>
<evidence type="ECO:0000256" key="5">
    <source>
        <dbReference type="ARBA" id="ARBA00023210"/>
    </source>
</evidence>
<dbReference type="EMBL" id="CP033896">
    <property type="protein sequence ID" value="AZA13945.1"/>
    <property type="molecule type" value="Genomic_DNA"/>
</dbReference>
<dbReference type="Pfam" id="PF12327">
    <property type="entry name" value="FtsZ_C"/>
    <property type="match status" value="1"/>
</dbReference>
<dbReference type="AlphaFoldDB" id="A0A3G6J759"/>
<dbReference type="GO" id="GO:0005737">
    <property type="term" value="C:cytoplasm"/>
    <property type="evidence" value="ECO:0007669"/>
    <property type="project" value="UniProtKB-SubCell"/>
</dbReference>
<feature type="compositionally biased region" description="Polar residues" evidence="10">
    <location>
        <begin position="1"/>
        <end position="16"/>
    </location>
</feature>
<dbReference type="InterPro" id="IPR020805">
    <property type="entry name" value="Cell_div_FtsZ_CS"/>
</dbReference>
<keyword evidence="3 7" id="KW-0547">Nucleotide-binding</keyword>
<evidence type="ECO:0000256" key="4">
    <source>
        <dbReference type="ARBA" id="ARBA00023134"/>
    </source>
</evidence>
<keyword evidence="4 7" id="KW-0342">GTP-binding</keyword>
<evidence type="ECO:0000256" key="3">
    <source>
        <dbReference type="ARBA" id="ARBA00022741"/>
    </source>
</evidence>
<comment type="function">
    <text evidence="7 9">Essential cell division protein that forms a contractile ring structure (Z ring) at the future cell division site. The regulation of the ring assembly controls the timing and the location of cell division. One of the functions of the FtsZ ring is to recruit other cell division proteins to the septum to produce a new cell wall between the dividing cells. Binds GTP and shows GTPase activity.</text>
</comment>
<evidence type="ECO:0000256" key="10">
    <source>
        <dbReference type="SAM" id="MobiDB-lite"/>
    </source>
</evidence>
<dbReference type="GO" id="GO:0051258">
    <property type="term" value="P:protein polymerization"/>
    <property type="evidence" value="ECO:0007669"/>
    <property type="project" value="UniProtKB-UniRule"/>
</dbReference>
<feature type="binding site" evidence="7">
    <location>
        <position position="308"/>
    </location>
    <ligand>
        <name>GTP</name>
        <dbReference type="ChEBI" id="CHEBI:37565"/>
    </ligand>
</feature>
<dbReference type="Pfam" id="PF00091">
    <property type="entry name" value="Tubulin"/>
    <property type="match status" value="1"/>
</dbReference>
<dbReference type="SUPFAM" id="SSF52490">
    <property type="entry name" value="Tubulin nucleotide-binding domain-like"/>
    <property type="match status" value="1"/>
</dbReference>
<reference evidence="13 14" key="1">
    <citation type="submission" date="2018-11" db="EMBL/GenBank/DDBJ databases">
        <authorList>
            <person name="Kleinhagauer T."/>
            <person name="Glaeser S.P."/>
            <person name="Spergser J."/>
            <person name="Ruckert C."/>
            <person name="Kaempfer P."/>
            <person name="Busse H.-J."/>
        </authorList>
    </citation>
    <scope>NUCLEOTIDE SEQUENCE [LARGE SCALE GENOMIC DNA]</scope>
    <source>
        <strain evidence="13 14">200CH</strain>
    </source>
</reference>
<proteinExistence type="inferred from homology"/>
<name>A0A3G6J759_9CORY</name>
<dbReference type="InterPro" id="IPR037103">
    <property type="entry name" value="Tubulin/FtsZ-like_C"/>
</dbReference>
<gene>
    <name evidence="7 13" type="primary">ftsZ</name>
    <name evidence="13" type="ORF">CCHOA_07765</name>
</gene>
<dbReference type="PANTHER" id="PTHR30314">
    <property type="entry name" value="CELL DIVISION PROTEIN FTSZ-RELATED"/>
    <property type="match status" value="1"/>
</dbReference>
<sequence length="551" mass="59434">MTTIWNVRPAQRTSGKPQLDLETSDTPMVMSRPAVALCRKMGKNTPQSSTQQCNAGPQRRWRLFSSEKTDHQVSTPVGWDTPHDSQRRAHKHGTQRSANCMFKYGMRMDFSMMADDQSLTDVEEFDEADGRLAVIKVVGVGGGGVNAINRMVEAEVKGVEFIAINTDVQALVINGTHLSLPIGQKETRGLGAGANPEIGRKSAEESRDEIEAVLEGADMVFVTAGEGGGTGTGAAPVVAEIARKLGALTVGVVTRPFTFEGRRRAQQAQAGIEKLSEACDTLIVIPNDRLMQLGDPNISMVEAFRRADDVLKNGVQGITDMIITPGDINVDFADVRSVMQDAGSALMGVGIASGDDRIDKAVDMAINSPLLESTIDGSTGVLFSVAACDLALSEIQLAGDLIHARANADANVIFGTVVDNNLGDEVKVTVIATGFQPGNKLTNNGGQARREQPQESATTSRESASATNDASAPTPPARPARDGLFGDSYEPASSSEPRVERPAADRPRHEAPSWQQDRRTTGQEREYRTHDYERRNRPQQSTDWDVPSWLR</sequence>
<feature type="region of interest" description="Disordered" evidence="10">
    <location>
        <begin position="436"/>
        <end position="551"/>
    </location>
</feature>
<comment type="subcellular location">
    <subcellularLocation>
        <location evidence="7">Cytoplasm</location>
    </subcellularLocation>
    <text evidence="7">Assembles at midcell at the inner surface of the cytoplasmic membrane.</text>
</comment>
<dbReference type="KEGG" id="ccho:CCHOA_07765"/>
<dbReference type="CDD" id="cd02201">
    <property type="entry name" value="FtsZ_type1"/>
    <property type="match status" value="1"/>
</dbReference>
<feature type="binding site" evidence="7">
    <location>
        <position position="260"/>
    </location>
    <ligand>
        <name>GTP</name>
        <dbReference type="ChEBI" id="CHEBI:37565"/>
    </ligand>
</feature>
<keyword evidence="2 7" id="KW-0132">Cell division</keyword>
<dbReference type="SUPFAM" id="SSF55307">
    <property type="entry name" value="Tubulin C-terminal domain-like"/>
    <property type="match status" value="1"/>
</dbReference>
<dbReference type="FunFam" id="3.40.50.1440:FF:000001">
    <property type="entry name" value="Cell division protein FtsZ"/>
    <property type="match status" value="1"/>
</dbReference>
<keyword evidence="5 7" id="KW-0717">Septation</keyword>
<dbReference type="GO" id="GO:0003924">
    <property type="term" value="F:GTPase activity"/>
    <property type="evidence" value="ECO:0007669"/>
    <property type="project" value="UniProtKB-UniRule"/>
</dbReference>
<dbReference type="PROSITE" id="PS01134">
    <property type="entry name" value="FTSZ_1"/>
    <property type="match status" value="1"/>
</dbReference>
<dbReference type="NCBIfam" id="TIGR00065">
    <property type="entry name" value="ftsZ"/>
    <property type="match status" value="1"/>
</dbReference>
<feature type="domain" description="Tubulin/FtsZ 2-layer sandwich" evidence="12">
    <location>
        <begin position="328"/>
        <end position="444"/>
    </location>
</feature>